<comment type="caution">
    <text evidence="6">The sequence shown here is derived from an EMBL/GenBank/DDBJ whole genome shotgun (WGS) entry which is preliminary data.</text>
</comment>
<dbReference type="InterPro" id="IPR014756">
    <property type="entry name" value="Ig_E-set"/>
</dbReference>
<dbReference type="EMBL" id="CAKLBY020000264">
    <property type="protein sequence ID" value="CAK7941461.1"/>
    <property type="molecule type" value="Genomic_DNA"/>
</dbReference>
<dbReference type="PANTHER" id="PTHR10980">
    <property type="entry name" value="RHO GDP-DISSOCIATION INHIBITOR"/>
    <property type="match status" value="1"/>
</dbReference>
<proteinExistence type="inferred from homology"/>
<dbReference type="SUPFAM" id="SSF81296">
    <property type="entry name" value="E set domains"/>
    <property type="match status" value="1"/>
</dbReference>
<evidence type="ECO:0000256" key="3">
    <source>
        <dbReference type="ARBA" id="ARBA00022468"/>
    </source>
</evidence>
<evidence type="ECO:0000256" key="2">
    <source>
        <dbReference type="ARBA" id="ARBA00009758"/>
    </source>
</evidence>
<dbReference type="PANTHER" id="PTHR10980:SF3">
    <property type="entry name" value="LD16419P"/>
    <property type="match status" value="1"/>
</dbReference>
<dbReference type="GO" id="GO:0005096">
    <property type="term" value="F:GTPase activator activity"/>
    <property type="evidence" value="ECO:0007669"/>
    <property type="project" value="UniProtKB-KW"/>
</dbReference>
<sequence>MHSTAAKDASLVSVTTDESSTDRTRGRSRRCDDDTGMPVAYKVSANAIESVDELLAKDAEDESLRRYKERLLGVAAHGDRGDECDTRRVVVKEFKIEFLEDGNEDLVYKLSTPEGVELMRTTPFVLTESCRYRFVISFQVNKTIVSGLHFCTNVKKAALATHDKIVLGSYAPRSESYVFVFPRREWMKAPSGLFYRGKYTGKFTFIDDDHIKHLEQLYMFEIKRA</sequence>
<dbReference type="InterPro" id="IPR024792">
    <property type="entry name" value="RhoGDI_dom_sf"/>
</dbReference>
<evidence type="ECO:0000313" key="7">
    <source>
        <dbReference type="EMBL" id="CAK7941461.1"/>
    </source>
</evidence>
<evidence type="ECO:0000256" key="1">
    <source>
        <dbReference type="ARBA" id="ARBA00004496"/>
    </source>
</evidence>
<accession>A0AAV1T1J1</accession>
<evidence type="ECO:0000313" key="8">
    <source>
        <dbReference type="Proteomes" id="UP001162060"/>
    </source>
</evidence>
<comment type="similarity">
    <text evidence="2">Belongs to the Rho GDI family.</text>
</comment>
<feature type="region of interest" description="Disordered" evidence="5">
    <location>
        <begin position="1"/>
        <end position="35"/>
    </location>
</feature>
<dbReference type="GO" id="GO:0005094">
    <property type="term" value="F:Rho GDP-dissociation inhibitor activity"/>
    <property type="evidence" value="ECO:0007669"/>
    <property type="project" value="InterPro"/>
</dbReference>
<protein>
    <recommendedName>
        <fullName evidence="9">Rho GDP-dissociation inhibitor</fullName>
    </recommendedName>
</protein>
<dbReference type="Proteomes" id="UP001162060">
    <property type="component" value="Unassembled WGS sequence"/>
</dbReference>
<reference evidence="6" key="1">
    <citation type="submission" date="2024-01" db="EMBL/GenBank/DDBJ databases">
        <authorList>
            <person name="Webb A."/>
        </authorList>
    </citation>
    <scope>NUCLEOTIDE SEQUENCE</scope>
    <source>
        <strain evidence="6">Pm1</strain>
    </source>
</reference>
<evidence type="ECO:0000256" key="4">
    <source>
        <dbReference type="ARBA" id="ARBA00022490"/>
    </source>
</evidence>
<dbReference type="Gene3D" id="2.70.50.30">
    <property type="entry name" value="Coagulation Factor XIII, subunit A, domain 1"/>
    <property type="match status" value="1"/>
</dbReference>
<feature type="compositionally biased region" description="Basic and acidic residues" evidence="5">
    <location>
        <begin position="20"/>
        <end position="33"/>
    </location>
</feature>
<dbReference type="GO" id="GO:0016020">
    <property type="term" value="C:membrane"/>
    <property type="evidence" value="ECO:0007669"/>
    <property type="project" value="TreeGrafter"/>
</dbReference>
<dbReference type="AlphaFoldDB" id="A0AAV1T1J1"/>
<comment type="subcellular location">
    <subcellularLocation>
        <location evidence="1">Cytoplasm</location>
    </subcellularLocation>
</comment>
<evidence type="ECO:0000256" key="5">
    <source>
        <dbReference type="SAM" id="MobiDB-lite"/>
    </source>
</evidence>
<keyword evidence="3" id="KW-0343">GTPase activation</keyword>
<evidence type="ECO:0000313" key="6">
    <source>
        <dbReference type="EMBL" id="CAK7892117.1"/>
    </source>
</evidence>
<name>A0AAV1T1J1_9STRA</name>
<dbReference type="Pfam" id="PF02115">
    <property type="entry name" value="Rho_GDI"/>
    <property type="match status" value="1"/>
</dbReference>
<gene>
    <name evidence="7" type="ORF">PM001_LOCUS26611</name>
    <name evidence="6" type="ORF">PM001_LOCUS337</name>
</gene>
<dbReference type="FunFam" id="2.70.50.30:FF:000004">
    <property type="entry name" value="Rho GDP-dissociation inhibitor 1"/>
    <property type="match status" value="1"/>
</dbReference>
<dbReference type="GO" id="GO:0007266">
    <property type="term" value="P:Rho protein signal transduction"/>
    <property type="evidence" value="ECO:0007669"/>
    <property type="project" value="InterPro"/>
</dbReference>
<dbReference type="EMBL" id="CAKLBY020000003">
    <property type="protein sequence ID" value="CAK7892117.1"/>
    <property type="molecule type" value="Genomic_DNA"/>
</dbReference>
<evidence type="ECO:0008006" key="9">
    <source>
        <dbReference type="Google" id="ProtNLM"/>
    </source>
</evidence>
<keyword evidence="4" id="KW-0963">Cytoplasm</keyword>
<dbReference type="InterPro" id="IPR000406">
    <property type="entry name" value="Rho_GDI"/>
</dbReference>
<dbReference type="GO" id="GO:0005829">
    <property type="term" value="C:cytosol"/>
    <property type="evidence" value="ECO:0007669"/>
    <property type="project" value="TreeGrafter"/>
</dbReference>
<organism evidence="6 8">
    <name type="scientific">Peronospora matthiolae</name>
    <dbReference type="NCBI Taxonomy" id="2874970"/>
    <lineage>
        <taxon>Eukaryota</taxon>
        <taxon>Sar</taxon>
        <taxon>Stramenopiles</taxon>
        <taxon>Oomycota</taxon>
        <taxon>Peronosporomycetes</taxon>
        <taxon>Peronosporales</taxon>
        <taxon>Peronosporaceae</taxon>
        <taxon>Peronospora</taxon>
    </lineage>
</organism>